<proteinExistence type="predicted"/>
<evidence type="ECO:0000313" key="2">
    <source>
        <dbReference type="Proteomes" id="UP001162087"/>
    </source>
</evidence>
<reference evidence="1" key="1">
    <citation type="submission" date="2022-10" db="EMBL/GenBank/DDBJ databases">
        <authorList>
            <person name="Byrne P K."/>
        </authorList>
    </citation>
    <scope>NUCLEOTIDE SEQUENCE</scope>
    <source>
        <strain evidence="1">IFO1802</strain>
    </source>
</reference>
<dbReference type="Proteomes" id="UP001162087">
    <property type="component" value="Chromosome 2"/>
</dbReference>
<dbReference type="PROSITE" id="PS00463">
    <property type="entry name" value="ZN2_CY6_FUNGAL_1"/>
    <property type="match status" value="1"/>
</dbReference>
<protein>
    <submittedName>
        <fullName evidence="1">Uncharacterized protein</fullName>
    </submittedName>
</protein>
<dbReference type="PANTHER" id="PTHR31668">
    <property type="entry name" value="GLUCOSE TRANSPORT TRANSCRIPTION REGULATOR RGT1-RELATED-RELATED"/>
    <property type="match status" value="1"/>
</dbReference>
<dbReference type="GO" id="GO:0000981">
    <property type="term" value="F:DNA-binding transcription factor activity, RNA polymerase II-specific"/>
    <property type="evidence" value="ECO:0007669"/>
    <property type="project" value="InterPro"/>
</dbReference>
<gene>
    <name evidence="1" type="primary">SKDI02G1360</name>
    <name evidence="1" type="ORF">SKDI_02G1360</name>
</gene>
<dbReference type="Pfam" id="PF00172">
    <property type="entry name" value="Zn_clus"/>
    <property type="match status" value="1"/>
</dbReference>
<dbReference type="CDD" id="cd00067">
    <property type="entry name" value="GAL4"/>
    <property type="match status" value="1"/>
</dbReference>
<name>A0AA35NPG9_SACK1</name>
<accession>A0AA35NPG9</accession>
<dbReference type="OrthoDB" id="5426978at2759"/>
<sequence>MSQQLPNLYGTTTPSPYKVSNIVAPIAEKNWSETSRDCEADCEKTTKQRKKASRACDQCRKKRIKCRFNQHTRVCQGCLEVGGHCLFLRVPLKRGPAKKKTTGTSNERSSSDNGPLDCRLRTHSYPMNLGNNQLSSFARNFSFPSINSLFVPSMATQSQQFWKVPYDDIRRKNSLATLHNHSPISTGFGENYRPGQNSGVVEEGKSIGMRGTMTPVEGKGGYSSSAGCPGSQSPQFQERRDNPYLDPFTSRSTRSSSISYASDAIISEGSSHDKEQYMLTPNSVHFIEKERLNSLTAGHNCKRLDTGDNAGRCEHNPTWKPVPESRDHSYSTSEEKDLLNRDVTLNPPIFSTKIQPDEISFLKVIDIYYNFFHINFPIIPIGKNKFTDMFTSMKPPVVHEILKINNETIQHFKTALEILIFCKIKQSKSSSSWSRDHSCSFQKGLYYTENFRKCINDCFLGLMAIKSKLRQNSRVIPSRIKFIYFSVIIVLNFILVLTGDETPSLLGPSVAVFNEFQFHRLFLPFGNALSMPLLNANENDENDQLDYGLLLKRLYILLYIMDSLQSFRLGQPKLITFDFGSPIDTFFSDKTGHDEFVEQNPTVLNNILQYLKLGEFMTCFVLNRKSLQINSSQNSLAKDQTFCQAIKLENDESDNITSKFQNLLRKKESLINELLAIGQGAQLLESRCNSNSEMNGATEIVCTMINLVSGILDLIVTANPDNSIDLNLRDLSNTYFTTNKEEGLMSPTQYNTSSLVEGEHEYDERKRLRGTVSVFMLPMVEECFNIIHSIGSIPTTLISLYIRNGNRNKTTEMNAKIMMLSTALNELVQITTLFNKLVPFKQKIHVSAKRTNDGIANSTGCFKSVMKELYLGNHETSKYTNVALPDEEGKKMLSKFGDIGWKLMDDSELGCCCRFTN</sequence>
<dbReference type="SUPFAM" id="SSF57701">
    <property type="entry name" value="Zn2/Cys6 DNA-binding domain"/>
    <property type="match status" value="1"/>
</dbReference>
<organism evidence="1 2">
    <name type="scientific">Saccharomyces kudriavzevii (strain ATCC MYA-4449 / AS 2.2408 / CBS 8840 / NBRC 1802 / NCYC 2889)</name>
    <name type="common">Yeast</name>
    <dbReference type="NCBI Taxonomy" id="226230"/>
    <lineage>
        <taxon>Eukaryota</taxon>
        <taxon>Fungi</taxon>
        <taxon>Dikarya</taxon>
        <taxon>Ascomycota</taxon>
        <taxon>Saccharomycotina</taxon>
        <taxon>Saccharomycetes</taxon>
        <taxon>Saccharomycetales</taxon>
        <taxon>Saccharomycetaceae</taxon>
        <taxon>Saccharomyces</taxon>
    </lineage>
</organism>
<dbReference type="SMART" id="SM00066">
    <property type="entry name" value="GAL4"/>
    <property type="match status" value="1"/>
</dbReference>
<dbReference type="EMBL" id="OX365897">
    <property type="protein sequence ID" value="CAI4055254.1"/>
    <property type="molecule type" value="Genomic_DNA"/>
</dbReference>
<dbReference type="PROSITE" id="PS50048">
    <property type="entry name" value="ZN2_CY6_FUNGAL_2"/>
    <property type="match status" value="1"/>
</dbReference>
<dbReference type="InterPro" id="IPR050797">
    <property type="entry name" value="Carb_Metab_Trans_Reg"/>
</dbReference>
<dbReference type="InterPro" id="IPR001138">
    <property type="entry name" value="Zn2Cys6_DnaBD"/>
</dbReference>
<dbReference type="InterPro" id="IPR036864">
    <property type="entry name" value="Zn2-C6_fun-type_DNA-bd_sf"/>
</dbReference>
<dbReference type="Gene3D" id="4.10.240.10">
    <property type="entry name" value="Zn(2)-C6 fungal-type DNA-binding domain"/>
    <property type="match status" value="1"/>
</dbReference>
<evidence type="ECO:0000313" key="1">
    <source>
        <dbReference type="EMBL" id="CAI4055254.1"/>
    </source>
</evidence>
<dbReference type="GO" id="GO:0008270">
    <property type="term" value="F:zinc ion binding"/>
    <property type="evidence" value="ECO:0007669"/>
    <property type="project" value="InterPro"/>
</dbReference>
<keyword evidence="2" id="KW-1185">Reference proteome</keyword>
<dbReference type="PANTHER" id="PTHR31668:SF26">
    <property type="entry name" value="GLUCOSE TRANSPORT TRANSCRIPTION REGULATOR RGT1-RELATED"/>
    <property type="match status" value="1"/>
</dbReference>
<dbReference type="GO" id="GO:0003677">
    <property type="term" value="F:DNA binding"/>
    <property type="evidence" value="ECO:0007669"/>
    <property type="project" value="UniProtKB-KW"/>
</dbReference>